<sequence length="54" mass="6320">MVYEITIYDDTKKDLLPIESHLVAADNLKECNKIGKEILANKEHRKFLISEFIE</sequence>
<evidence type="ECO:0000313" key="2">
    <source>
        <dbReference type="Proteomes" id="UP001595880"/>
    </source>
</evidence>
<dbReference type="Proteomes" id="UP001595880">
    <property type="component" value="Unassembled WGS sequence"/>
</dbReference>
<proteinExistence type="predicted"/>
<protein>
    <submittedName>
        <fullName evidence="1">Uncharacterized protein</fullName>
    </submittedName>
</protein>
<evidence type="ECO:0000313" key="1">
    <source>
        <dbReference type="EMBL" id="MFC4389115.1"/>
    </source>
</evidence>
<accession>A0ABV8VYY5</accession>
<comment type="caution">
    <text evidence="1">The sequence shown here is derived from an EMBL/GenBank/DDBJ whole genome shotgun (WGS) entry which is preliminary data.</text>
</comment>
<reference evidence="2" key="1">
    <citation type="journal article" date="2019" name="Int. J. Syst. Evol. Microbiol.">
        <title>The Global Catalogue of Microorganisms (GCM) 10K type strain sequencing project: providing services to taxonomists for standard genome sequencing and annotation.</title>
        <authorList>
            <consortium name="The Broad Institute Genomics Platform"/>
            <consortium name="The Broad Institute Genome Sequencing Center for Infectious Disease"/>
            <person name="Wu L."/>
            <person name="Ma J."/>
        </authorList>
    </citation>
    <scope>NUCLEOTIDE SEQUENCE [LARGE SCALE GENOMIC DNA]</scope>
    <source>
        <strain evidence="2">KACC 14058</strain>
    </source>
</reference>
<keyword evidence="2" id="KW-1185">Reference proteome</keyword>
<dbReference type="EMBL" id="JBHSDV010000006">
    <property type="protein sequence ID" value="MFC4389115.1"/>
    <property type="molecule type" value="Genomic_DNA"/>
</dbReference>
<organism evidence="1 2">
    <name type="scientific">Gracilibacillus marinus</name>
    <dbReference type="NCBI Taxonomy" id="630535"/>
    <lineage>
        <taxon>Bacteria</taxon>
        <taxon>Bacillati</taxon>
        <taxon>Bacillota</taxon>
        <taxon>Bacilli</taxon>
        <taxon>Bacillales</taxon>
        <taxon>Bacillaceae</taxon>
        <taxon>Gracilibacillus</taxon>
    </lineage>
</organism>
<dbReference type="RefSeq" id="WP_390200621.1">
    <property type="nucleotide sequence ID" value="NZ_JBHSDV010000006.1"/>
</dbReference>
<name>A0ABV8VYY5_9BACI</name>
<gene>
    <name evidence="1" type="ORF">ACFOZ1_15140</name>
</gene>